<dbReference type="GO" id="GO:0016787">
    <property type="term" value="F:hydrolase activity"/>
    <property type="evidence" value="ECO:0007669"/>
    <property type="project" value="UniProtKB-KW"/>
</dbReference>
<keyword evidence="2" id="KW-0540">Nuclease</keyword>
<dbReference type="EC" id="3.1.-.-" evidence="2"/>
<dbReference type="STRING" id="1325564.NSJP_0855"/>
<accession>A0A1W1I205</accession>
<evidence type="ECO:0000313" key="2">
    <source>
        <dbReference type="EMBL" id="SLM47027.1"/>
    </source>
</evidence>
<dbReference type="EMBL" id="LT828648">
    <property type="protein sequence ID" value="SLM47027.1"/>
    <property type="molecule type" value="Genomic_DNA"/>
</dbReference>
<gene>
    <name evidence="2" type="ORF">NSJP_0855</name>
</gene>
<organism evidence="2 3">
    <name type="scientific">Nitrospira japonica</name>
    <dbReference type="NCBI Taxonomy" id="1325564"/>
    <lineage>
        <taxon>Bacteria</taxon>
        <taxon>Pseudomonadati</taxon>
        <taxon>Nitrospirota</taxon>
        <taxon>Nitrospiria</taxon>
        <taxon>Nitrospirales</taxon>
        <taxon>Nitrospiraceae</taxon>
        <taxon>Nitrospira</taxon>
    </lineage>
</organism>
<dbReference type="Proteomes" id="UP000192042">
    <property type="component" value="Chromosome I"/>
</dbReference>
<name>A0A1W1I205_9BACT</name>
<keyword evidence="3" id="KW-1185">Reference proteome</keyword>
<evidence type="ECO:0000259" key="1">
    <source>
        <dbReference type="Pfam" id="PF00565"/>
    </source>
</evidence>
<dbReference type="AlphaFoldDB" id="A0A1W1I205"/>
<dbReference type="SUPFAM" id="SSF50199">
    <property type="entry name" value="Staphylococcal nuclease"/>
    <property type="match status" value="1"/>
</dbReference>
<feature type="domain" description="TNase-like" evidence="1">
    <location>
        <begin position="2"/>
        <end position="35"/>
    </location>
</feature>
<dbReference type="Pfam" id="PF00565">
    <property type="entry name" value="SNase"/>
    <property type="match status" value="1"/>
</dbReference>
<dbReference type="KEGG" id="nja:NSJP_0855"/>
<keyword evidence="2" id="KW-0378">Hydrolase</keyword>
<dbReference type="Gene3D" id="2.40.50.90">
    <property type="match status" value="1"/>
</dbReference>
<dbReference type="InterPro" id="IPR035437">
    <property type="entry name" value="SNase_OB-fold_sf"/>
</dbReference>
<reference evidence="2 3" key="1">
    <citation type="submission" date="2017-03" db="EMBL/GenBank/DDBJ databases">
        <authorList>
            <person name="Afonso C.L."/>
            <person name="Miller P.J."/>
            <person name="Scott M.A."/>
            <person name="Spackman E."/>
            <person name="Goraichik I."/>
            <person name="Dimitrov K.M."/>
            <person name="Suarez D.L."/>
            <person name="Swayne D.E."/>
        </authorList>
    </citation>
    <scope>NUCLEOTIDE SEQUENCE [LARGE SCALE GENOMIC DNA]</scope>
    <source>
        <strain evidence="2">Genome sequencing of Nitrospira japonica strain NJ11</strain>
    </source>
</reference>
<sequence length="42" mass="4941">MDKYGRIIANVLLPDGSNVNNELVKDSWCWWYRKFAPKDLAL</sequence>
<keyword evidence="2" id="KW-0255">Endonuclease</keyword>
<dbReference type="InterPro" id="IPR016071">
    <property type="entry name" value="Staphylococal_nuclease_OB-fold"/>
</dbReference>
<protein>
    <submittedName>
        <fullName evidence="2">Uncharacterized endonuclease</fullName>
        <ecNumber evidence="2">3.1.-.-</ecNumber>
    </submittedName>
</protein>
<dbReference type="GO" id="GO:0004519">
    <property type="term" value="F:endonuclease activity"/>
    <property type="evidence" value="ECO:0007669"/>
    <property type="project" value="UniProtKB-KW"/>
</dbReference>
<evidence type="ECO:0000313" key="3">
    <source>
        <dbReference type="Proteomes" id="UP000192042"/>
    </source>
</evidence>
<proteinExistence type="predicted"/>